<evidence type="ECO:0000256" key="1">
    <source>
        <dbReference type="SAM" id="SignalP"/>
    </source>
</evidence>
<organism evidence="2 3">
    <name type="scientific">Massilia aquatica</name>
    <dbReference type="NCBI Taxonomy" id="2609000"/>
    <lineage>
        <taxon>Bacteria</taxon>
        <taxon>Pseudomonadati</taxon>
        <taxon>Pseudomonadota</taxon>
        <taxon>Betaproteobacteria</taxon>
        <taxon>Burkholderiales</taxon>
        <taxon>Oxalobacteraceae</taxon>
        <taxon>Telluria group</taxon>
        <taxon>Massilia</taxon>
    </lineage>
</organism>
<dbReference type="Pfam" id="PF08813">
    <property type="entry name" value="Phage_tail_3"/>
    <property type="match status" value="1"/>
</dbReference>
<keyword evidence="1" id="KW-0732">Signal</keyword>
<dbReference type="Proteomes" id="UP000819052">
    <property type="component" value="Unassembled WGS sequence"/>
</dbReference>
<accession>A0ABX0M6Y1</accession>
<feature type="signal peptide" evidence="1">
    <location>
        <begin position="1"/>
        <end position="25"/>
    </location>
</feature>
<name>A0ABX0M6Y1_9BURK</name>
<reference evidence="2 3" key="1">
    <citation type="submission" date="2019-09" db="EMBL/GenBank/DDBJ databases">
        <title>Taxonomy of Antarctic Massilia spp.: description of Massilia rubra sp. nov., Massilia aquatica sp. nov., Massilia mucilaginosa sp. nov., Massilia frigida sp. nov. isolated from streams, lakes and regoliths.</title>
        <authorList>
            <person name="Holochova P."/>
            <person name="Sedlacek I."/>
            <person name="Kralova S."/>
            <person name="Maslanova I."/>
            <person name="Busse H.-J."/>
            <person name="Stankova E."/>
            <person name="Vrbovska V."/>
            <person name="Kovarovic V."/>
            <person name="Bartak M."/>
            <person name="Svec P."/>
            <person name="Pantucek R."/>
        </authorList>
    </citation>
    <scope>NUCLEOTIDE SEQUENCE [LARGE SCALE GENOMIC DNA]</scope>
    <source>
        <strain evidence="2 3">CCM 8693</strain>
    </source>
</reference>
<dbReference type="RefSeq" id="WP_167075966.1">
    <property type="nucleotide sequence ID" value="NZ_VVIW01000003.1"/>
</dbReference>
<dbReference type="InterPro" id="IPR014918">
    <property type="entry name" value="Phage_tail_3"/>
</dbReference>
<evidence type="ECO:0000313" key="3">
    <source>
        <dbReference type="Proteomes" id="UP000819052"/>
    </source>
</evidence>
<keyword evidence="3" id="KW-1185">Reference proteome</keyword>
<sequence>MALSLPTGTLYALATVYAAAVPVTAGTNATETVLSATNTLAAGDYVEYTGSWSRATNRVFRVKAATGTTVTLEGLDTTSTSLFPAGGATGSLRKITTWVPIAQMISCEPSGGEPKYATVNLLDVENEISLPDGYSAQTLAMSIADDPNLPHHAALKSAAELRKIAAIKAELPAGSKILYNGYISFDESPSMTKGQVMAVKAGSALQGRPVRYSA</sequence>
<feature type="chain" id="PRO_5046993435" evidence="1">
    <location>
        <begin position="26"/>
        <end position="214"/>
    </location>
</feature>
<gene>
    <name evidence="2" type="ORF">F1609_08080</name>
</gene>
<comment type="caution">
    <text evidence="2">The sequence shown here is derived from an EMBL/GenBank/DDBJ whole genome shotgun (WGS) entry which is preliminary data.</text>
</comment>
<proteinExistence type="predicted"/>
<protein>
    <submittedName>
        <fullName evidence="2">Phage tail protein</fullName>
    </submittedName>
</protein>
<evidence type="ECO:0000313" key="2">
    <source>
        <dbReference type="EMBL" id="NHZ40117.1"/>
    </source>
</evidence>
<dbReference type="EMBL" id="VVIW01000003">
    <property type="protein sequence ID" value="NHZ40117.1"/>
    <property type="molecule type" value="Genomic_DNA"/>
</dbReference>